<accession>A0ABM4DJI0</accession>
<dbReference type="InterPro" id="IPR029281">
    <property type="entry name" value="FAM194_C"/>
</dbReference>
<proteinExistence type="predicted"/>
<feature type="compositionally biased region" description="Polar residues" evidence="1">
    <location>
        <begin position="225"/>
        <end position="237"/>
    </location>
</feature>
<evidence type="ECO:0000259" key="2">
    <source>
        <dbReference type="Pfam" id="PF14977"/>
    </source>
</evidence>
<protein>
    <submittedName>
        <fullName evidence="4">Uncharacterized protein LOC105847182 isoform X4</fullName>
    </submittedName>
</protein>
<evidence type="ECO:0000256" key="1">
    <source>
        <dbReference type="SAM" id="MobiDB-lite"/>
    </source>
</evidence>
<gene>
    <name evidence="4" type="primary">LOC105847182</name>
</gene>
<dbReference type="RefSeq" id="XP_065674675.1">
    <property type="nucleotide sequence ID" value="XM_065818603.1"/>
</dbReference>
<dbReference type="GeneID" id="105847182"/>
<evidence type="ECO:0000313" key="4">
    <source>
        <dbReference type="RefSeq" id="XP_065674675.1"/>
    </source>
</evidence>
<dbReference type="Pfam" id="PF14977">
    <property type="entry name" value="FAM194"/>
    <property type="match status" value="1"/>
</dbReference>
<feature type="domain" description="FAM194 C-terminal" evidence="2">
    <location>
        <begin position="371"/>
        <end position="592"/>
    </location>
</feature>
<dbReference type="PANTHER" id="PTHR23093:SF16">
    <property type="entry name" value="FAM194 C-TERMINAL DOMAIN-CONTAINING PROTEIN"/>
    <property type="match status" value="1"/>
</dbReference>
<keyword evidence="3" id="KW-1185">Reference proteome</keyword>
<name>A0ABM4DJI0_HYDVU</name>
<evidence type="ECO:0000313" key="3">
    <source>
        <dbReference type="Proteomes" id="UP001652625"/>
    </source>
</evidence>
<dbReference type="PANTHER" id="PTHR23093">
    <property type="entry name" value="SIMILAR TO CHROMOSOME 3 OPEN READING FRAME 20"/>
    <property type="match status" value="1"/>
</dbReference>
<sequence>MSSQNSDFNLFFFDNGKKLGFKRRLRKKEHVNIGKSNSLNKSFKNITASSQLDTWKNTSKAEIFFEEAKLTFPSLLEDIAAYFSIAKKRKVIFLPNQANPFFYSNENSKGYIIYLSDLILDILNSNYSDFVKAVKYQQRESENIMEKNVLRETDSGVYSVPQSAMSQIKPGIIQKTKNKTLSAVTNLDTIESGVALITGLDKNIVETTLHNSSSLVRVLSSNDSGVTSSLDLGSSLSNKREPKTPAPVIRKSYNGRQINKNNEKVNSIQKISIKKEETRFEKIQNCMIDVVIPPLSPDLISFSIASKTCHEKGWIMQESDVFNLEQQTLIAWAHARLTKAIKLREIQDEAAIKLGKKKSMSKCYYNEKSNKKFNQATLSNPKIFSVAGCNGSLMLFYPSGQPAIITIPSINLEGSYALAYSDFYGRLLAIFTPENDGACYYKSGMVQFLSTQEYGVCQEETGNVIKKWNWKSLRLQPSLSLQLNKNLVFRCSQKQSMVVFFTAHGQNTKVRVGYNGETLMDSTGNKQHFSSIGVQLSKSIPCHKRSTSFKETFEDDKSLKNEAEFFIHLKVLKKKFKSTVSEWMNYYRVATGMNTFLLSPKVNYRANKQSSILELATKIPFQQRAQSAPMLSHKGRSYKALPEKSCLKHFVEINSNSLTKSMSTTATSKVQFKYGASHPIKKLEPKQVCPVALKTELMTGKKFYCRCDKKHVPLITDMEFDLFLNELPKTQLLVVSLVETGKKSSSADIYMQKLYQQLNKNRTYPCVQSVNDPYRLLRYPIDRSLNGEPPLLVKRHNVYCGMFMMYQGGHLFFADYIFNGYGQTKKHFLKQIILTREDALKGNHLPQDFRFGSIIASPKNSFNEFNKFSNSTRVTISQ</sequence>
<dbReference type="Proteomes" id="UP001652625">
    <property type="component" value="Chromosome 14"/>
</dbReference>
<feature type="region of interest" description="Disordered" evidence="1">
    <location>
        <begin position="223"/>
        <end position="244"/>
    </location>
</feature>
<reference evidence="4" key="1">
    <citation type="submission" date="2025-08" db="UniProtKB">
        <authorList>
            <consortium name="RefSeq"/>
        </authorList>
    </citation>
    <scope>IDENTIFICATION</scope>
</reference>
<organism evidence="3 4">
    <name type="scientific">Hydra vulgaris</name>
    <name type="common">Hydra</name>
    <name type="synonym">Hydra attenuata</name>
    <dbReference type="NCBI Taxonomy" id="6087"/>
    <lineage>
        <taxon>Eukaryota</taxon>
        <taxon>Metazoa</taxon>
        <taxon>Cnidaria</taxon>
        <taxon>Hydrozoa</taxon>
        <taxon>Hydroidolina</taxon>
        <taxon>Anthoathecata</taxon>
        <taxon>Aplanulata</taxon>
        <taxon>Hydridae</taxon>
        <taxon>Hydra</taxon>
    </lineage>
</organism>